<evidence type="ECO:0000313" key="2">
    <source>
        <dbReference type="EMBL" id="ACE75066.1"/>
    </source>
</evidence>
<evidence type="ECO:0000313" key="3">
    <source>
        <dbReference type="EMBL" id="ACE75079.1"/>
    </source>
</evidence>
<sequence>MSLHKSALVLFSAILSLSCIQGLPTNREIETTQENPNANVAFSGLLSKFSNTDLGSRILKLDNLVFGSPLKFVLPLSQQVLDNIAVNSNKLESTVGRLGVTVVIPLNVDTSLYTLEAAMQRMPDVGSASEDKVTLSTVTTTETLPVLTAPILSEKKPQQPIEKK</sequence>
<organism evidence="2">
    <name type="scientific">Glyptapanteles flavicoxis</name>
    <dbReference type="NCBI Taxonomy" id="463051"/>
    <lineage>
        <taxon>Eukaryota</taxon>
        <taxon>Metazoa</taxon>
        <taxon>Ecdysozoa</taxon>
        <taxon>Arthropoda</taxon>
        <taxon>Hexapoda</taxon>
        <taxon>Insecta</taxon>
        <taxon>Pterygota</taxon>
        <taxon>Neoptera</taxon>
        <taxon>Endopterygota</taxon>
        <taxon>Hymenoptera</taxon>
        <taxon>Apocrita</taxon>
        <taxon>Ichneumonoidea</taxon>
        <taxon>Braconidae</taxon>
        <taxon>Microgastrinae</taxon>
        <taxon>Glyptapanteles</taxon>
    </lineage>
</organism>
<evidence type="ECO:0008006" key="4">
    <source>
        <dbReference type="Google" id="ProtNLM"/>
    </source>
</evidence>
<protein>
    <recommendedName>
        <fullName evidence="4">Lipoprotein</fullName>
    </recommendedName>
</protein>
<dbReference type="PROSITE" id="PS51257">
    <property type="entry name" value="PROKAR_LIPOPROTEIN"/>
    <property type="match status" value="1"/>
</dbReference>
<proteinExistence type="predicted"/>
<accession>B7S841</accession>
<gene>
    <name evidence="2" type="ORF">GFP_L7_0080</name>
    <name evidence="3" type="ORF">GFP_L7_0210</name>
</gene>
<feature type="signal peptide" evidence="1">
    <location>
        <begin position="1"/>
        <end position="22"/>
    </location>
</feature>
<reference evidence="2" key="1">
    <citation type="submission" date="2007-06" db="EMBL/GenBank/DDBJ databases">
        <title>Bracovirus Evolution: Comparative Genomics of Multiple Viral and Proviral Genomes.</title>
        <authorList>
            <person name="Desjardins C.A."/>
            <person name="Gundersen-Rindal D.E."/>
            <person name="Hostetler J.B."/>
            <person name="Tallon L.J."/>
            <person name="Utterback T.R."/>
            <person name="Fuester R.W."/>
            <person name="Schatz M.C."/>
            <person name="Pedroni M.J."/>
            <person name="Fadrosh D.W."/>
            <person name="Haas B.J."/>
            <person name="Toms B.S."/>
            <person name="Chen D."/>
            <person name="Nene V."/>
        </authorList>
    </citation>
    <scope>NUCLEOTIDE SEQUENCE</scope>
</reference>
<keyword evidence="1" id="KW-0732">Signal</keyword>
<evidence type="ECO:0000256" key="1">
    <source>
        <dbReference type="SAM" id="SignalP"/>
    </source>
</evidence>
<feature type="chain" id="PRO_5010827141" description="Lipoprotein" evidence="1">
    <location>
        <begin position="23"/>
        <end position="164"/>
    </location>
</feature>
<dbReference type="EMBL" id="EF710644">
    <property type="protein sequence ID" value="ACE75066.1"/>
    <property type="molecule type" value="Genomic_DNA"/>
</dbReference>
<dbReference type="AlphaFoldDB" id="B7S841"/>
<name>B7S841_9HYME</name>
<dbReference type="EMBL" id="EF710644">
    <property type="protein sequence ID" value="ACE75079.1"/>
    <property type="molecule type" value="Genomic_DNA"/>
</dbReference>